<dbReference type="NCBIfam" id="NF041554">
    <property type="entry name" value="SA1362_fam"/>
    <property type="match status" value="1"/>
</dbReference>
<keyword evidence="1" id="KW-0812">Transmembrane</keyword>
<keyword evidence="3" id="KW-1185">Reference proteome</keyword>
<evidence type="ECO:0000313" key="3">
    <source>
        <dbReference type="Proteomes" id="UP000521032"/>
    </source>
</evidence>
<keyword evidence="1" id="KW-1133">Transmembrane helix</keyword>
<dbReference type="AlphaFoldDB" id="A0A6V7RIH0"/>
<dbReference type="RefSeq" id="WP_186087765.1">
    <property type="nucleotide sequence ID" value="NZ_BMDB01000001.1"/>
</dbReference>
<protein>
    <submittedName>
        <fullName evidence="2">Uncharacterized protein</fullName>
    </submittedName>
</protein>
<comment type="caution">
    <text evidence="2">The sequence shown here is derived from an EMBL/GenBank/DDBJ whole genome shotgun (WGS) entry which is preliminary data.</text>
</comment>
<gene>
    <name evidence="2" type="ORF">JEOSCH030_01231</name>
</gene>
<name>A0A6V7RIH0_9BACL</name>
<dbReference type="InterPro" id="IPR048110">
    <property type="entry name" value="SA1362/YqhP-like"/>
</dbReference>
<accession>A0A6V7RIH0</accession>
<feature type="transmembrane region" description="Helical" evidence="1">
    <location>
        <begin position="5"/>
        <end position="25"/>
    </location>
</feature>
<proteinExistence type="predicted"/>
<keyword evidence="1" id="KW-0472">Membrane</keyword>
<evidence type="ECO:0000313" key="2">
    <source>
        <dbReference type="EMBL" id="CAD2077143.1"/>
    </source>
</evidence>
<dbReference type="Proteomes" id="UP000521032">
    <property type="component" value="Unassembled WGS sequence"/>
</dbReference>
<feature type="transmembrane region" description="Helical" evidence="1">
    <location>
        <begin position="31"/>
        <end position="50"/>
    </location>
</feature>
<sequence length="73" mass="8856">MKKTLFYMFIGIGVIGLITNIGNIFDFIFQTIISIVIFIAILYAIYYFFILSEDERKYRKAMRQTKRKRKFRK</sequence>
<evidence type="ECO:0000256" key="1">
    <source>
        <dbReference type="SAM" id="Phobius"/>
    </source>
</evidence>
<reference evidence="2 3" key="1">
    <citation type="submission" date="2020-07" db="EMBL/GenBank/DDBJ databases">
        <authorList>
            <person name="Criscuolo A."/>
        </authorList>
    </citation>
    <scope>NUCLEOTIDE SEQUENCE [LARGE SCALE GENOMIC DNA]</scope>
    <source>
        <strain evidence="3">CIP 111030</strain>
    </source>
</reference>
<dbReference type="EMBL" id="CAJEWE010000010">
    <property type="protein sequence ID" value="CAD2077143.1"/>
    <property type="molecule type" value="Genomic_DNA"/>
</dbReference>
<organism evidence="2 3">
    <name type="scientific">Phocicoccus schoeneichii</name>
    <dbReference type="NCBI Taxonomy" id="1812261"/>
    <lineage>
        <taxon>Bacteria</taxon>
        <taxon>Bacillati</taxon>
        <taxon>Bacillota</taxon>
        <taxon>Bacilli</taxon>
        <taxon>Bacillales</taxon>
        <taxon>Salinicoccaceae</taxon>
        <taxon>Phocicoccus</taxon>
    </lineage>
</organism>